<protein>
    <submittedName>
        <fullName evidence="3">RNA-processing protein HAT helix repeating-containing protein</fullName>
    </submittedName>
</protein>
<keyword evidence="1" id="KW-0175">Coiled coil</keyword>
<accession>B4D5L0</accession>
<dbReference type="STRING" id="497964.CfE428DRAFT_4199"/>
<evidence type="ECO:0000313" key="3">
    <source>
        <dbReference type="EMBL" id="EDY18415.1"/>
    </source>
</evidence>
<name>B4D5L0_9BACT</name>
<gene>
    <name evidence="3" type="ORF">CfE428DRAFT_4199</name>
</gene>
<keyword evidence="4" id="KW-1185">Reference proteome</keyword>
<dbReference type="SMART" id="SM00386">
    <property type="entry name" value="HAT"/>
    <property type="match status" value="3"/>
</dbReference>
<dbReference type="InterPro" id="IPR011990">
    <property type="entry name" value="TPR-like_helical_dom_sf"/>
</dbReference>
<evidence type="ECO:0000256" key="2">
    <source>
        <dbReference type="SAM" id="MobiDB-lite"/>
    </source>
</evidence>
<dbReference type="eggNOG" id="COG0457">
    <property type="taxonomic scope" value="Bacteria"/>
</dbReference>
<evidence type="ECO:0000256" key="1">
    <source>
        <dbReference type="SAM" id="Coils"/>
    </source>
</evidence>
<comment type="caution">
    <text evidence="3">The sequence shown here is derived from an EMBL/GenBank/DDBJ whole genome shotgun (WGS) entry which is preliminary data.</text>
</comment>
<dbReference type="AlphaFoldDB" id="B4D5L0"/>
<evidence type="ECO:0000313" key="4">
    <source>
        <dbReference type="Proteomes" id="UP000005824"/>
    </source>
</evidence>
<dbReference type="InterPro" id="IPR003107">
    <property type="entry name" value="HAT"/>
</dbReference>
<sequence>MNGRTVAGRGAGSLMNFLQHMPPLGADGIFWTYRSTNGGPDELPSDRIQKLVKKHQGWLVPVYGFDELMAQFAELFGVSNLSDELQRSAKETCERYKKASRELIYRFAIELAAKATGTEKERLYRAAIYHAEQSDMKEEWGYWEIRAIAARNPDDQEKAYLEGLSKLPESAPLLGNYAIFLDTVVQKHDEAEKFYKRAIGAAPKNAIHLGNYANFLTDVRQKHDEAEEFYKRAITADPNHANNLGNYAEFLEEVRNKLDEAEELYRRSVEADPLYPRHLCNYAALLARKPANKPKALELVEAALRISPDDRLAKDLAEALKAKAAPNTANGNKPAARRRSKKSARRKKETGR</sequence>
<dbReference type="PANTHER" id="PTHR26312:SF87">
    <property type="entry name" value="TETRATRICOPEPTIDE REPEAT PROTEIN 5"/>
    <property type="match status" value="1"/>
</dbReference>
<feature type="region of interest" description="Disordered" evidence="2">
    <location>
        <begin position="317"/>
        <end position="352"/>
    </location>
</feature>
<feature type="compositionally biased region" description="Basic residues" evidence="2">
    <location>
        <begin position="335"/>
        <end position="352"/>
    </location>
</feature>
<reference evidence="3 4" key="1">
    <citation type="journal article" date="2011" name="J. Bacteriol.">
        <title>Genome sequence of Chthoniobacter flavus Ellin428, an aerobic heterotrophic soil bacterium.</title>
        <authorList>
            <person name="Kant R."/>
            <person name="van Passel M.W."/>
            <person name="Palva A."/>
            <person name="Lucas S."/>
            <person name="Lapidus A."/>
            <person name="Glavina Del Rio T."/>
            <person name="Dalin E."/>
            <person name="Tice H."/>
            <person name="Bruce D."/>
            <person name="Goodwin L."/>
            <person name="Pitluck S."/>
            <person name="Larimer F.W."/>
            <person name="Land M.L."/>
            <person name="Hauser L."/>
            <person name="Sangwan P."/>
            <person name="de Vos W.M."/>
            <person name="Janssen P.H."/>
            <person name="Smidt H."/>
        </authorList>
    </citation>
    <scope>NUCLEOTIDE SEQUENCE [LARGE SCALE GENOMIC DNA]</scope>
    <source>
        <strain evidence="3 4">Ellin428</strain>
    </source>
</reference>
<dbReference type="InParanoid" id="B4D5L0"/>
<dbReference type="RefSeq" id="WP_006981523.1">
    <property type="nucleotide sequence ID" value="NZ_ABVL01000013.1"/>
</dbReference>
<dbReference type="EMBL" id="ABVL01000013">
    <property type="protein sequence ID" value="EDY18415.1"/>
    <property type="molecule type" value="Genomic_DNA"/>
</dbReference>
<dbReference type="Proteomes" id="UP000005824">
    <property type="component" value="Unassembled WGS sequence"/>
</dbReference>
<organism evidence="3 4">
    <name type="scientific">Chthoniobacter flavus Ellin428</name>
    <dbReference type="NCBI Taxonomy" id="497964"/>
    <lineage>
        <taxon>Bacteria</taxon>
        <taxon>Pseudomonadati</taxon>
        <taxon>Verrucomicrobiota</taxon>
        <taxon>Spartobacteria</taxon>
        <taxon>Chthoniobacterales</taxon>
        <taxon>Chthoniobacteraceae</taxon>
        <taxon>Chthoniobacter</taxon>
    </lineage>
</organism>
<dbReference type="Gene3D" id="1.25.40.10">
    <property type="entry name" value="Tetratricopeptide repeat domain"/>
    <property type="match status" value="1"/>
</dbReference>
<proteinExistence type="predicted"/>
<dbReference type="GO" id="GO:0006396">
    <property type="term" value="P:RNA processing"/>
    <property type="evidence" value="ECO:0007669"/>
    <property type="project" value="InterPro"/>
</dbReference>
<feature type="coiled-coil region" evidence="1">
    <location>
        <begin position="244"/>
        <end position="271"/>
    </location>
</feature>
<dbReference type="Pfam" id="PF14559">
    <property type="entry name" value="TPR_19"/>
    <property type="match status" value="1"/>
</dbReference>
<dbReference type="PANTHER" id="PTHR26312">
    <property type="entry name" value="TETRATRICOPEPTIDE REPEAT PROTEIN 5"/>
    <property type="match status" value="1"/>
</dbReference>
<dbReference type="SUPFAM" id="SSF81901">
    <property type="entry name" value="HCP-like"/>
    <property type="match status" value="1"/>
</dbReference>